<dbReference type="Pfam" id="PF00578">
    <property type="entry name" value="AhpC-TSA"/>
    <property type="match status" value="1"/>
</dbReference>
<keyword evidence="8" id="KW-1185">Reference proteome</keyword>
<dbReference type="InterPro" id="IPR000866">
    <property type="entry name" value="AhpC/TSA"/>
</dbReference>
<dbReference type="STRING" id="604089.SAMN04487942_0635"/>
<dbReference type="PROSITE" id="PS51352">
    <property type="entry name" value="THIOREDOXIN_2"/>
    <property type="match status" value="1"/>
</dbReference>
<dbReference type="GO" id="GO:0016491">
    <property type="term" value="F:oxidoreductase activity"/>
    <property type="evidence" value="ECO:0007669"/>
    <property type="project" value="InterPro"/>
</dbReference>
<dbReference type="Gene3D" id="3.40.30.10">
    <property type="entry name" value="Glutaredoxin"/>
    <property type="match status" value="1"/>
</dbReference>
<evidence type="ECO:0000256" key="3">
    <source>
        <dbReference type="ARBA" id="ARBA00023157"/>
    </source>
</evidence>
<dbReference type="GO" id="GO:0016209">
    <property type="term" value="F:antioxidant activity"/>
    <property type="evidence" value="ECO:0007669"/>
    <property type="project" value="InterPro"/>
</dbReference>
<evidence type="ECO:0000256" key="5">
    <source>
        <dbReference type="SAM" id="SignalP"/>
    </source>
</evidence>
<dbReference type="InterPro" id="IPR036249">
    <property type="entry name" value="Thioredoxin-like_sf"/>
</dbReference>
<dbReference type="Proteomes" id="UP000198657">
    <property type="component" value="Unassembled WGS sequence"/>
</dbReference>
<feature type="chain" id="PRO_5011514201" evidence="5">
    <location>
        <begin position="20"/>
        <end position="159"/>
    </location>
</feature>
<proteinExistence type="predicted"/>
<organism evidence="7 8">
    <name type="scientific">Flavobacterium sinopsychrotolerans</name>
    <dbReference type="NCBI Taxonomy" id="604089"/>
    <lineage>
        <taxon>Bacteria</taxon>
        <taxon>Pseudomonadati</taxon>
        <taxon>Bacteroidota</taxon>
        <taxon>Flavobacteriia</taxon>
        <taxon>Flavobacteriales</taxon>
        <taxon>Flavobacteriaceae</taxon>
        <taxon>Flavobacterium</taxon>
    </lineage>
</organism>
<feature type="signal peptide" evidence="5">
    <location>
        <begin position="1"/>
        <end position="19"/>
    </location>
</feature>
<dbReference type="InterPro" id="IPR013766">
    <property type="entry name" value="Thioredoxin_domain"/>
</dbReference>
<evidence type="ECO:0000256" key="4">
    <source>
        <dbReference type="ARBA" id="ARBA00023284"/>
    </source>
</evidence>
<dbReference type="GO" id="GO:0030313">
    <property type="term" value="C:cell envelope"/>
    <property type="evidence" value="ECO:0007669"/>
    <property type="project" value="UniProtKB-SubCell"/>
</dbReference>
<evidence type="ECO:0000313" key="8">
    <source>
        <dbReference type="Proteomes" id="UP000198657"/>
    </source>
</evidence>
<accession>A0A1H8IN11</accession>
<dbReference type="PANTHER" id="PTHR42852">
    <property type="entry name" value="THIOL:DISULFIDE INTERCHANGE PROTEIN DSBE"/>
    <property type="match status" value="1"/>
</dbReference>
<keyword evidence="5" id="KW-0732">Signal</keyword>
<dbReference type="PANTHER" id="PTHR42852:SF6">
    <property type="entry name" value="THIOL:DISULFIDE INTERCHANGE PROTEIN DSBE"/>
    <property type="match status" value="1"/>
</dbReference>
<name>A0A1H8IN11_9FLAO</name>
<evidence type="ECO:0000313" key="7">
    <source>
        <dbReference type="EMBL" id="SEN69964.1"/>
    </source>
</evidence>
<dbReference type="GO" id="GO:0017004">
    <property type="term" value="P:cytochrome complex assembly"/>
    <property type="evidence" value="ECO:0007669"/>
    <property type="project" value="UniProtKB-KW"/>
</dbReference>
<dbReference type="CDD" id="cd02966">
    <property type="entry name" value="TlpA_like_family"/>
    <property type="match status" value="1"/>
</dbReference>
<keyword evidence="3" id="KW-1015">Disulfide bond</keyword>
<dbReference type="EMBL" id="FODN01000001">
    <property type="protein sequence ID" value="SEN69964.1"/>
    <property type="molecule type" value="Genomic_DNA"/>
</dbReference>
<dbReference type="SUPFAM" id="SSF52833">
    <property type="entry name" value="Thioredoxin-like"/>
    <property type="match status" value="1"/>
</dbReference>
<dbReference type="InterPro" id="IPR050553">
    <property type="entry name" value="Thioredoxin_ResA/DsbE_sf"/>
</dbReference>
<dbReference type="AlphaFoldDB" id="A0A1H8IN11"/>
<gene>
    <name evidence="7" type="ORF">SAMN04487942_0635</name>
</gene>
<evidence type="ECO:0000256" key="1">
    <source>
        <dbReference type="ARBA" id="ARBA00004196"/>
    </source>
</evidence>
<sequence length="159" mass="17878">MKKIMLLLSLIISISTASAQMKIGDSLPDFQLKNNKDTTINLVSLKGKTVLIDFWASWCAPCRLANKKLAPLYNEYKDENFEIVGISLDTDKTKWMNAIQKDKLAYEQLIDAKGFDAKSALLFGVEELPNSYLFDASGKLVAINPTEEEIIMQIKNKVE</sequence>
<evidence type="ECO:0000256" key="2">
    <source>
        <dbReference type="ARBA" id="ARBA00022748"/>
    </source>
</evidence>
<keyword evidence="2" id="KW-0201">Cytochrome c-type biogenesis</keyword>
<dbReference type="OrthoDB" id="9815205at2"/>
<evidence type="ECO:0000259" key="6">
    <source>
        <dbReference type="PROSITE" id="PS51352"/>
    </source>
</evidence>
<comment type="subcellular location">
    <subcellularLocation>
        <location evidence="1">Cell envelope</location>
    </subcellularLocation>
</comment>
<feature type="domain" description="Thioredoxin" evidence="6">
    <location>
        <begin position="21"/>
        <end position="159"/>
    </location>
</feature>
<dbReference type="RefSeq" id="WP_091165615.1">
    <property type="nucleotide sequence ID" value="NZ_CBCSFM010000001.1"/>
</dbReference>
<protein>
    <submittedName>
        <fullName evidence="7">Peroxiredoxin</fullName>
    </submittedName>
</protein>
<keyword evidence="4" id="KW-0676">Redox-active center</keyword>
<reference evidence="8" key="1">
    <citation type="submission" date="2016-10" db="EMBL/GenBank/DDBJ databases">
        <authorList>
            <person name="Varghese N."/>
            <person name="Submissions S."/>
        </authorList>
    </citation>
    <scope>NUCLEOTIDE SEQUENCE [LARGE SCALE GENOMIC DNA]</scope>
    <source>
        <strain evidence="8">CGMCC 1.8704</strain>
    </source>
</reference>